<dbReference type="InterPro" id="IPR051706">
    <property type="entry name" value="Glycosyltransferase_domain"/>
</dbReference>
<evidence type="ECO:0000256" key="5">
    <source>
        <dbReference type="ARBA" id="ARBA00022989"/>
    </source>
</evidence>
<evidence type="ECO:0000313" key="9">
    <source>
        <dbReference type="Proteomes" id="UP001168146"/>
    </source>
</evidence>
<accession>A0AAN6G298</accession>
<dbReference type="GO" id="GO:0051999">
    <property type="term" value="P:mannosyl-inositol phosphorylceramide biosynthetic process"/>
    <property type="evidence" value="ECO:0007669"/>
    <property type="project" value="TreeGrafter"/>
</dbReference>
<feature type="transmembrane region" description="Helical" evidence="7">
    <location>
        <begin position="6"/>
        <end position="32"/>
    </location>
</feature>
<reference evidence="8" key="1">
    <citation type="submission" date="2021-12" db="EMBL/GenBank/DDBJ databases">
        <title>Black yeast isolated from Biological Soil Crust.</title>
        <authorList>
            <person name="Kurbessoian T."/>
        </authorList>
    </citation>
    <scope>NUCLEOTIDE SEQUENCE</scope>
    <source>
        <strain evidence="8">CCFEE 5208</strain>
    </source>
</reference>
<name>A0AAN6G298_9PEZI</name>
<evidence type="ECO:0000256" key="4">
    <source>
        <dbReference type="ARBA" id="ARBA00022692"/>
    </source>
</evidence>
<dbReference type="Gene3D" id="3.90.550.20">
    <property type="match status" value="1"/>
</dbReference>
<dbReference type="InterPro" id="IPR007577">
    <property type="entry name" value="GlycoTrfase_DXD_sugar-bd_CS"/>
</dbReference>
<keyword evidence="3" id="KW-0808">Transferase</keyword>
<dbReference type="EMBL" id="JASUXU010000001">
    <property type="protein sequence ID" value="KAK0328750.1"/>
    <property type="molecule type" value="Genomic_DNA"/>
</dbReference>
<dbReference type="InterPro" id="IPR029044">
    <property type="entry name" value="Nucleotide-diphossugar_trans"/>
</dbReference>
<proteinExistence type="inferred from homology"/>
<dbReference type="GO" id="GO:0000030">
    <property type="term" value="F:mannosyltransferase activity"/>
    <property type="evidence" value="ECO:0007669"/>
    <property type="project" value="TreeGrafter"/>
</dbReference>
<dbReference type="SUPFAM" id="SSF53448">
    <property type="entry name" value="Nucleotide-diphospho-sugar transferases"/>
    <property type="match status" value="1"/>
</dbReference>
<organism evidence="8 9">
    <name type="scientific">Friedmanniomyces endolithicus</name>
    <dbReference type="NCBI Taxonomy" id="329885"/>
    <lineage>
        <taxon>Eukaryota</taxon>
        <taxon>Fungi</taxon>
        <taxon>Dikarya</taxon>
        <taxon>Ascomycota</taxon>
        <taxon>Pezizomycotina</taxon>
        <taxon>Dothideomycetes</taxon>
        <taxon>Dothideomycetidae</taxon>
        <taxon>Mycosphaerellales</taxon>
        <taxon>Teratosphaeriaceae</taxon>
        <taxon>Friedmanniomyces</taxon>
    </lineage>
</organism>
<dbReference type="Proteomes" id="UP001168146">
    <property type="component" value="Unassembled WGS sequence"/>
</dbReference>
<sequence length="343" mass="39879">MRRGLLIFLLINFVILSFLVHRVWILLTLLFVDGAEDAIIRAELPALGTGRDDSTSQIIPRIIHQTYKNASIPLAWQEAQASCIALHPKSEGWEYKLWTDEMGLDFIQQEYSWFHDTYVNYPYSIERADAIRYFVLAHYGGVYIDLDDGCQRSLEPVLKYPAFVRRTIPTGISNDVMGAVPRHPFFVRVTEKIKEYDRNWILPYITVMGSTGPLFLSVMWRRWSSDGLNTGDGKDGGRIRLIFPEEYNGFPWSFFTHHKGDSWHRWDVRLIFWLSRHWILVTILGFVVGFSVVFLGWWVYRRLISGGSGSPRKGMALSTGFKLPFWRRAGAYNDYELVDRHEV</sequence>
<comment type="similarity">
    <text evidence="2">Belongs to the glycosyltransferase 32 family.</text>
</comment>
<dbReference type="PANTHER" id="PTHR32385">
    <property type="entry name" value="MANNOSYL PHOSPHORYLINOSITOL CERAMIDE SYNTHASE"/>
    <property type="match status" value="1"/>
</dbReference>
<evidence type="ECO:0000313" key="8">
    <source>
        <dbReference type="EMBL" id="KAK0328750.1"/>
    </source>
</evidence>
<dbReference type="AlphaFoldDB" id="A0AAN6G298"/>
<dbReference type="GO" id="GO:0016020">
    <property type="term" value="C:membrane"/>
    <property type="evidence" value="ECO:0007669"/>
    <property type="project" value="UniProtKB-SubCell"/>
</dbReference>
<gene>
    <name evidence="8" type="primary">CSH1_1</name>
    <name evidence="8" type="ORF">LTR82_000682</name>
</gene>
<keyword evidence="5 7" id="KW-1133">Transmembrane helix</keyword>
<dbReference type="PANTHER" id="PTHR32385:SF20">
    <property type="entry name" value="MANNOSYL PHOSPHORYLINOSITOL CERAMIDE SYNTHASE CSH1-RELATED"/>
    <property type="match status" value="1"/>
</dbReference>
<comment type="subcellular location">
    <subcellularLocation>
        <location evidence="1">Membrane</location>
    </subcellularLocation>
</comment>
<evidence type="ECO:0000256" key="2">
    <source>
        <dbReference type="ARBA" id="ARBA00009003"/>
    </source>
</evidence>
<keyword evidence="4 7" id="KW-0812">Transmembrane</keyword>
<dbReference type="Pfam" id="PF04488">
    <property type="entry name" value="Gly_transf_sug"/>
    <property type="match status" value="1"/>
</dbReference>
<evidence type="ECO:0000256" key="3">
    <source>
        <dbReference type="ARBA" id="ARBA00022679"/>
    </source>
</evidence>
<comment type="caution">
    <text evidence="8">The sequence shown here is derived from an EMBL/GenBank/DDBJ whole genome shotgun (WGS) entry which is preliminary data.</text>
</comment>
<evidence type="ECO:0000256" key="1">
    <source>
        <dbReference type="ARBA" id="ARBA00004370"/>
    </source>
</evidence>
<feature type="transmembrane region" description="Helical" evidence="7">
    <location>
        <begin position="278"/>
        <end position="300"/>
    </location>
</feature>
<protein>
    <submittedName>
        <fullName evidence="8">CSG1/SUR1-like protein</fullName>
    </submittedName>
</protein>
<evidence type="ECO:0000256" key="6">
    <source>
        <dbReference type="ARBA" id="ARBA00023136"/>
    </source>
</evidence>
<keyword evidence="6 7" id="KW-0472">Membrane</keyword>
<evidence type="ECO:0000256" key="7">
    <source>
        <dbReference type="SAM" id="Phobius"/>
    </source>
</evidence>